<dbReference type="EMBL" id="NBII01000007">
    <property type="protein sequence ID" value="PAV17418.1"/>
    <property type="molecule type" value="Genomic_DNA"/>
</dbReference>
<accession>A0A286UD10</accession>
<evidence type="ECO:0000313" key="1">
    <source>
        <dbReference type="EMBL" id="PAV17418.1"/>
    </source>
</evidence>
<proteinExistence type="predicted"/>
<dbReference type="Proteomes" id="UP000217199">
    <property type="component" value="Unassembled WGS sequence"/>
</dbReference>
<gene>
    <name evidence="1" type="ORF">PNOK_0748200</name>
</gene>
<organism evidence="1 2">
    <name type="scientific">Pyrrhoderma noxium</name>
    <dbReference type="NCBI Taxonomy" id="2282107"/>
    <lineage>
        <taxon>Eukaryota</taxon>
        <taxon>Fungi</taxon>
        <taxon>Dikarya</taxon>
        <taxon>Basidiomycota</taxon>
        <taxon>Agaricomycotina</taxon>
        <taxon>Agaricomycetes</taxon>
        <taxon>Hymenochaetales</taxon>
        <taxon>Hymenochaetaceae</taxon>
        <taxon>Pyrrhoderma</taxon>
    </lineage>
</organism>
<name>A0A286UD10_9AGAM</name>
<keyword evidence="2" id="KW-1185">Reference proteome</keyword>
<sequence>MASIRENPSYIHFETLSGICTSPTSGLRLLISELYPSVLNIRRQYARLKGTRFYVEVYSLFQGDQHRLFLCILPRVIKINEKQYASFLQEWTLGVYRQRGGLLKANNGVVGGGALLSVSGNKCEPWADRLWMMELIDPIYAAYFASRQLRTTYQNRRVLKAKFRYLISLTFGHSLCIIQSPWYTYTAKRII</sequence>
<evidence type="ECO:0000313" key="2">
    <source>
        <dbReference type="Proteomes" id="UP000217199"/>
    </source>
</evidence>
<comment type="caution">
    <text evidence="1">The sequence shown here is derived from an EMBL/GenBank/DDBJ whole genome shotgun (WGS) entry which is preliminary data.</text>
</comment>
<dbReference type="InParanoid" id="A0A286UD10"/>
<dbReference type="AlphaFoldDB" id="A0A286UD10"/>
<protein>
    <submittedName>
        <fullName evidence="1">Uncharacterized protein</fullName>
    </submittedName>
</protein>
<reference evidence="1 2" key="1">
    <citation type="journal article" date="2017" name="Mol. Ecol.">
        <title>Comparative and population genomic landscape of Phellinus noxius: A hypervariable fungus causing root rot in trees.</title>
        <authorList>
            <person name="Chung C.L."/>
            <person name="Lee T.J."/>
            <person name="Akiba M."/>
            <person name="Lee H.H."/>
            <person name="Kuo T.H."/>
            <person name="Liu D."/>
            <person name="Ke H.M."/>
            <person name="Yokoi T."/>
            <person name="Roa M.B."/>
            <person name="Lu M.J."/>
            <person name="Chang Y.Y."/>
            <person name="Ann P.J."/>
            <person name="Tsai J.N."/>
            <person name="Chen C.Y."/>
            <person name="Tzean S.S."/>
            <person name="Ota Y."/>
            <person name="Hattori T."/>
            <person name="Sahashi N."/>
            <person name="Liou R.F."/>
            <person name="Kikuchi T."/>
            <person name="Tsai I.J."/>
        </authorList>
    </citation>
    <scope>NUCLEOTIDE SEQUENCE [LARGE SCALE GENOMIC DNA]</scope>
    <source>
        <strain evidence="1 2">FFPRI411160</strain>
    </source>
</reference>